<dbReference type="InterPro" id="IPR011991">
    <property type="entry name" value="ArsR-like_HTH"/>
</dbReference>
<dbReference type="InterPro" id="IPR001845">
    <property type="entry name" value="HTH_ArsR_DNA-bd_dom"/>
</dbReference>
<dbReference type="PROSITE" id="PS50987">
    <property type="entry name" value="HTH_ARSR_2"/>
    <property type="match status" value="1"/>
</dbReference>
<dbReference type="STRING" id="47312.SAMN04489765_3890"/>
<dbReference type="Proteomes" id="UP000183053">
    <property type="component" value="Unassembled WGS sequence"/>
</dbReference>
<evidence type="ECO:0000256" key="1">
    <source>
        <dbReference type="SAM" id="MobiDB-lite"/>
    </source>
</evidence>
<keyword evidence="4" id="KW-1185">Reference proteome</keyword>
<dbReference type="GO" id="GO:0003677">
    <property type="term" value="F:DNA binding"/>
    <property type="evidence" value="ECO:0007669"/>
    <property type="project" value="UniProtKB-KW"/>
</dbReference>
<reference evidence="4" key="1">
    <citation type="submission" date="2016-10" db="EMBL/GenBank/DDBJ databases">
        <authorList>
            <person name="Varghese N."/>
            <person name="Submissions S."/>
        </authorList>
    </citation>
    <scope>NUCLEOTIDE SEQUENCE [LARGE SCALE GENOMIC DNA]</scope>
    <source>
        <strain evidence="4">DSM 44142</strain>
    </source>
</reference>
<dbReference type="SUPFAM" id="SSF46785">
    <property type="entry name" value="Winged helix' DNA-binding domain"/>
    <property type="match status" value="1"/>
</dbReference>
<dbReference type="InterPro" id="IPR036388">
    <property type="entry name" value="WH-like_DNA-bd_sf"/>
</dbReference>
<organism evidence="3 4">
    <name type="scientific">Tsukamurella pulmonis</name>
    <dbReference type="NCBI Taxonomy" id="47312"/>
    <lineage>
        <taxon>Bacteria</taxon>
        <taxon>Bacillati</taxon>
        <taxon>Actinomycetota</taxon>
        <taxon>Actinomycetes</taxon>
        <taxon>Mycobacteriales</taxon>
        <taxon>Tsukamurellaceae</taxon>
        <taxon>Tsukamurella</taxon>
    </lineage>
</organism>
<dbReference type="SMART" id="SM00418">
    <property type="entry name" value="HTH_ARSR"/>
    <property type="match status" value="1"/>
</dbReference>
<dbReference type="CDD" id="cd00090">
    <property type="entry name" value="HTH_ARSR"/>
    <property type="match status" value="1"/>
</dbReference>
<accession>A0A1H1H7N0</accession>
<feature type="domain" description="HTH arsR-type" evidence="2">
    <location>
        <begin position="44"/>
        <end position="139"/>
    </location>
</feature>
<sequence>MSSGGRKSERTGIDATQAPAPASAAGAASALPAGVAPAIGATSTQAPDDDADDLVFKALANGTRRRMLDVLKEAPRTTGDLCDHFPDLDRTTVLQHLRVLERAELVIGRKVGRERHLTLAPVPIKRIHDRWIGEYARAAVSLLDDLSR</sequence>
<feature type="region of interest" description="Disordered" evidence="1">
    <location>
        <begin position="1"/>
        <end position="31"/>
    </location>
</feature>
<dbReference type="GO" id="GO:0003700">
    <property type="term" value="F:DNA-binding transcription factor activity"/>
    <property type="evidence" value="ECO:0007669"/>
    <property type="project" value="InterPro"/>
</dbReference>
<evidence type="ECO:0000313" key="3">
    <source>
        <dbReference type="EMBL" id="SDR21457.1"/>
    </source>
</evidence>
<dbReference type="EMBL" id="FNLF01000002">
    <property type="protein sequence ID" value="SDR21457.1"/>
    <property type="molecule type" value="Genomic_DNA"/>
</dbReference>
<protein>
    <submittedName>
        <fullName evidence="3">DNA-binding transcriptional regulator, ArsR family</fullName>
    </submittedName>
</protein>
<keyword evidence="3" id="KW-0238">DNA-binding</keyword>
<dbReference type="RefSeq" id="WP_231857544.1">
    <property type="nucleotide sequence ID" value="NZ_FNLF01000002.1"/>
</dbReference>
<dbReference type="PANTHER" id="PTHR38600:SF1">
    <property type="entry name" value="TRANSCRIPTIONAL REGULATORY PROTEIN"/>
    <property type="match status" value="1"/>
</dbReference>
<dbReference type="PRINTS" id="PR00778">
    <property type="entry name" value="HTHARSR"/>
</dbReference>
<dbReference type="Gene3D" id="1.10.10.10">
    <property type="entry name" value="Winged helix-like DNA-binding domain superfamily/Winged helix DNA-binding domain"/>
    <property type="match status" value="1"/>
</dbReference>
<dbReference type="InterPro" id="IPR036390">
    <property type="entry name" value="WH_DNA-bd_sf"/>
</dbReference>
<proteinExistence type="predicted"/>
<evidence type="ECO:0000259" key="2">
    <source>
        <dbReference type="PROSITE" id="PS50987"/>
    </source>
</evidence>
<feature type="compositionally biased region" description="Basic and acidic residues" evidence="1">
    <location>
        <begin position="1"/>
        <end position="12"/>
    </location>
</feature>
<dbReference type="PANTHER" id="PTHR38600">
    <property type="entry name" value="TRANSCRIPTIONAL REGULATORY PROTEIN"/>
    <property type="match status" value="1"/>
</dbReference>
<dbReference type="Pfam" id="PF12840">
    <property type="entry name" value="HTH_20"/>
    <property type="match status" value="1"/>
</dbReference>
<evidence type="ECO:0000313" key="4">
    <source>
        <dbReference type="Proteomes" id="UP000183053"/>
    </source>
</evidence>
<feature type="compositionally biased region" description="Low complexity" evidence="1">
    <location>
        <begin position="18"/>
        <end position="31"/>
    </location>
</feature>
<gene>
    <name evidence="3" type="ORF">SAMN04489765_3890</name>
</gene>
<name>A0A1H1H7N0_9ACTN</name>
<dbReference type="AlphaFoldDB" id="A0A1H1H7N0"/>